<dbReference type="GO" id="GO:0016830">
    <property type="term" value="F:carbon-carbon lyase activity"/>
    <property type="evidence" value="ECO:0007669"/>
    <property type="project" value="InterPro"/>
</dbReference>
<dbReference type="OrthoDB" id="2161780at2759"/>
<keyword evidence="3" id="KW-0456">Lyase</keyword>
<accession>A0A5C3KJQ6</accession>
<sequence length="1149" mass="126653">MEQVVSHFLPAMSMSTLRPVSKDKEQLEERAASSLSPTAYESTTSQIHEAVSAWFIGPQAENADLLKELFSQAVADHVAARTSYHPEDGNFITPQVKSSRVYEQTVNTLRQKSHNLSALLNEYSIPFYSPRYGAHMTFESSLPSIVGWLSGLLLNPNNVSFEAGPITTVLEHQVGQDLCKMIGFHNEGDMQSWAHLTCDGTVANIEFICAARNLKFYPFAILSAMKADGPLSFLSESFTLDLPSPTSSYHTTPTLLTSLTPWQLLNLPPSTILAIPDRILQEYGITSQYLESALSPFIVQNTGLFTHQMLEWGIKQSPKMLVAATKHYSWPKGVALTGIGTENLLNIPVDTAARIDIDALRVTLDHCLHNHIPVYAVIAIIGSTEEGAVDPLVKIIKLREEYAAKGLSFLVHADAAWGGYFTSTLRDPPTDWVSRWPILNAGDRTPFDGPTSAEDSKPTQSASADTFPPTESATAAETPPYMAMKHYTTHQLGALCQADSVTIDPHKSGYCPYPAGGLCYRDRRIRHLLTWSAPYIEHGKRSENIGVHGVEGSKPGAAAASVFMHHSVVGLHKRGHGGLLGEVSFTCARIAAHWATLSTPTTPFLLVPFNKLRFEPHPSGMLAEKEFIRSKILGRSNDDIIRDPDPEILAELRTLGSDLNINAFVCNFRMPSGSVTDITGHDGINAAAEAEQESGSADPSTNPKQKHPIAPYEPLSTSAGTLNSDICAANHLNALIFDALSINDVGQTPLSKHKPFFLSATILKHADYGECLTHFKKRAGLETESNADLFVLRNVVMSPFQANAEFVENVMGGVIRGLVEENVKVLISRNTISPQKHTFLMQGTDRLDNAWTDAPKANVAASITISHPRIVKQRSLLSRWHDPDYDTKHTPFYLYGTPQQQHIDHMLLKAPNAQLTAENVELEFFDAKSTKSSPSPNIQAQDFFSSTADLTNKLANGLLVYVQRPEKSMQPFGTDSTQRFFYPTAEHHIFICDDPFPATAHGPGLALAGSHKHPVIAKGKIKLPLNVFVDCSVLNREDFRDAERIYPQQHYQGSTAPTTSDTGHTDPHVGSAYIGAGDDKTPQMSWADKAGWRAMVKERLNINHEEYYTTGRQRQDGRFNDGRDISKHPVRDDEWQKNRDVGSFMEGNN</sequence>
<evidence type="ECO:0000256" key="3">
    <source>
        <dbReference type="ARBA" id="ARBA00023239"/>
    </source>
</evidence>
<feature type="compositionally biased region" description="Polar residues" evidence="4">
    <location>
        <begin position="458"/>
        <end position="474"/>
    </location>
</feature>
<evidence type="ECO:0000313" key="6">
    <source>
        <dbReference type="Proteomes" id="UP000307440"/>
    </source>
</evidence>
<feature type="compositionally biased region" description="Polar residues" evidence="4">
    <location>
        <begin position="1049"/>
        <end position="1062"/>
    </location>
</feature>
<dbReference type="GO" id="GO:0016740">
    <property type="term" value="F:transferase activity"/>
    <property type="evidence" value="ECO:0007669"/>
    <property type="project" value="UniProtKB-KW"/>
</dbReference>
<dbReference type="Pfam" id="PF00282">
    <property type="entry name" value="Pyridoxal_deC"/>
    <property type="match status" value="1"/>
</dbReference>
<evidence type="ECO:0000256" key="2">
    <source>
        <dbReference type="ARBA" id="ARBA00022898"/>
    </source>
</evidence>
<feature type="region of interest" description="Disordered" evidence="4">
    <location>
        <begin position="1049"/>
        <end position="1077"/>
    </location>
</feature>
<proteinExistence type="predicted"/>
<feature type="compositionally biased region" description="Polar residues" evidence="4">
    <location>
        <begin position="694"/>
        <end position="703"/>
    </location>
</feature>
<keyword evidence="2" id="KW-0663">Pyridoxal phosphate</keyword>
<gene>
    <name evidence="5" type="ORF">FA15DRAFT_696915</name>
</gene>
<dbReference type="InterPro" id="IPR002129">
    <property type="entry name" value="PyrdxlP-dep_de-COase"/>
</dbReference>
<protein>
    <submittedName>
        <fullName evidence="5">PLP-dependent transferase</fullName>
    </submittedName>
</protein>
<name>A0A5C3KJQ6_COPMA</name>
<dbReference type="AlphaFoldDB" id="A0A5C3KJQ6"/>
<dbReference type="InterPro" id="IPR050477">
    <property type="entry name" value="GrpII_AminoAcid_Decarb"/>
</dbReference>
<dbReference type="InterPro" id="IPR015424">
    <property type="entry name" value="PyrdxlP-dep_Trfase"/>
</dbReference>
<feature type="region of interest" description="Disordered" evidence="4">
    <location>
        <begin position="689"/>
        <end position="714"/>
    </location>
</feature>
<keyword evidence="5" id="KW-0808">Transferase</keyword>
<evidence type="ECO:0000256" key="4">
    <source>
        <dbReference type="SAM" id="MobiDB-lite"/>
    </source>
</evidence>
<dbReference type="GO" id="GO:0030170">
    <property type="term" value="F:pyridoxal phosphate binding"/>
    <property type="evidence" value="ECO:0007669"/>
    <property type="project" value="InterPro"/>
</dbReference>
<comment type="cofactor">
    <cofactor evidence="1">
        <name>pyridoxal 5'-phosphate</name>
        <dbReference type="ChEBI" id="CHEBI:597326"/>
    </cofactor>
</comment>
<reference evidence="5 6" key="1">
    <citation type="journal article" date="2019" name="Nat. Ecol. Evol.">
        <title>Megaphylogeny resolves global patterns of mushroom evolution.</title>
        <authorList>
            <person name="Varga T."/>
            <person name="Krizsan K."/>
            <person name="Foldi C."/>
            <person name="Dima B."/>
            <person name="Sanchez-Garcia M."/>
            <person name="Sanchez-Ramirez S."/>
            <person name="Szollosi G.J."/>
            <person name="Szarkandi J.G."/>
            <person name="Papp V."/>
            <person name="Albert L."/>
            <person name="Andreopoulos W."/>
            <person name="Angelini C."/>
            <person name="Antonin V."/>
            <person name="Barry K.W."/>
            <person name="Bougher N.L."/>
            <person name="Buchanan P."/>
            <person name="Buyck B."/>
            <person name="Bense V."/>
            <person name="Catcheside P."/>
            <person name="Chovatia M."/>
            <person name="Cooper J."/>
            <person name="Damon W."/>
            <person name="Desjardin D."/>
            <person name="Finy P."/>
            <person name="Geml J."/>
            <person name="Haridas S."/>
            <person name="Hughes K."/>
            <person name="Justo A."/>
            <person name="Karasinski D."/>
            <person name="Kautmanova I."/>
            <person name="Kiss B."/>
            <person name="Kocsube S."/>
            <person name="Kotiranta H."/>
            <person name="LaButti K.M."/>
            <person name="Lechner B.E."/>
            <person name="Liimatainen K."/>
            <person name="Lipzen A."/>
            <person name="Lukacs Z."/>
            <person name="Mihaltcheva S."/>
            <person name="Morgado L.N."/>
            <person name="Niskanen T."/>
            <person name="Noordeloos M.E."/>
            <person name="Ohm R.A."/>
            <person name="Ortiz-Santana B."/>
            <person name="Ovrebo C."/>
            <person name="Racz N."/>
            <person name="Riley R."/>
            <person name="Savchenko A."/>
            <person name="Shiryaev A."/>
            <person name="Soop K."/>
            <person name="Spirin V."/>
            <person name="Szebenyi C."/>
            <person name="Tomsovsky M."/>
            <person name="Tulloss R.E."/>
            <person name="Uehling J."/>
            <person name="Grigoriev I.V."/>
            <person name="Vagvolgyi C."/>
            <person name="Papp T."/>
            <person name="Martin F.M."/>
            <person name="Miettinen O."/>
            <person name="Hibbett D.S."/>
            <person name="Nagy L.G."/>
        </authorList>
    </citation>
    <scope>NUCLEOTIDE SEQUENCE [LARGE SCALE GENOMIC DNA]</scope>
    <source>
        <strain evidence="5 6">CBS 121175</strain>
    </source>
</reference>
<dbReference type="STRING" id="230819.A0A5C3KJQ6"/>
<dbReference type="EMBL" id="ML210300">
    <property type="protein sequence ID" value="TFK20430.1"/>
    <property type="molecule type" value="Genomic_DNA"/>
</dbReference>
<organism evidence="5 6">
    <name type="scientific">Coprinopsis marcescibilis</name>
    <name type="common">Agaric fungus</name>
    <name type="synonym">Psathyrella marcescibilis</name>
    <dbReference type="NCBI Taxonomy" id="230819"/>
    <lineage>
        <taxon>Eukaryota</taxon>
        <taxon>Fungi</taxon>
        <taxon>Dikarya</taxon>
        <taxon>Basidiomycota</taxon>
        <taxon>Agaricomycotina</taxon>
        <taxon>Agaricomycetes</taxon>
        <taxon>Agaricomycetidae</taxon>
        <taxon>Agaricales</taxon>
        <taxon>Agaricineae</taxon>
        <taxon>Psathyrellaceae</taxon>
        <taxon>Coprinopsis</taxon>
    </lineage>
</organism>
<dbReference type="Proteomes" id="UP000307440">
    <property type="component" value="Unassembled WGS sequence"/>
</dbReference>
<feature type="region of interest" description="Disordered" evidence="4">
    <location>
        <begin position="443"/>
        <end position="474"/>
    </location>
</feature>
<dbReference type="SUPFAM" id="SSF53383">
    <property type="entry name" value="PLP-dependent transferases"/>
    <property type="match status" value="1"/>
</dbReference>
<dbReference type="InterPro" id="IPR015421">
    <property type="entry name" value="PyrdxlP-dep_Trfase_major"/>
</dbReference>
<dbReference type="Gene3D" id="3.40.640.10">
    <property type="entry name" value="Type I PLP-dependent aspartate aminotransferase-like (Major domain)"/>
    <property type="match status" value="1"/>
</dbReference>
<dbReference type="GO" id="GO:0019752">
    <property type="term" value="P:carboxylic acid metabolic process"/>
    <property type="evidence" value="ECO:0007669"/>
    <property type="project" value="InterPro"/>
</dbReference>
<evidence type="ECO:0000256" key="1">
    <source>
        <dbReference type="ARBA" id="ARBA00001933"/>
    </source>
</evidence>
<keyword evidence="6" id="KW-1185">Reference proteome</keyword>
<dbReference type="PANTHER" id="PTHR42735">
    <property type="match status" value="1"/>
</dbReference>
<dbReference type="PANTHER" id="PTHR42735:SF4">
    <property type="entry name" value="PYRIDOXAL PHOSPHATE-DEPENDENT DECARBOXYLASE FAMILY PROTEIN"/>
    <property type="match status" value="1"/>
</dbReference>
<evidence type="ECO:0000313" key="5">
    <source>
        <dbReference type="EMBL" id="TFK20430.1"/>
    </source>
</evidence>